<evidence type="ECO:0000313" key="2">
    <source>
        <dbReference type="EMBL" id="APH54643.1"/>
    </source>
</evidence>
<name>A0AAC9KC71_9PROT</name>
<accession>A0AAC9KC71</accession>
<reference evidence="3" key="1">
    <citation type="submission" date="2016-11" db="EMBL/GenBank/DDBJ databases">
        <title>Comparative genomic and phenotypic analysis of Granulibacter bethesdensis clinical isolates from patients with chronic granulomatous disease.</title>
        <authorList>
            <person name="Zarember K.A."/>
            <person name="Porcella S.F."/>
            <person name="Chu J."/>
            <person name="Ding L."/>
            <person name="Dahlstrom E."/>
            <person name="Barbian K."/>
            <person name="Martens C."/>
            <person name="Sykora L."/>
            <person name="Kramer S."/>
            <person name="Pettinato A.M."/>
            <person name="Hong H."/>
            <person name="Wald G."/>
            <person name="Berg L.J."/>
            <person name="Rogge L.S."/>
            <person name="Greenberg D.E."/>
            <person name="Falcone E.L."/>
            <person name="Neves J.F."/>
            <person name="Simoes M.J."/>
            <person name="Casal M."/>
            <person name="Rodriguez-Lopez F.C."/>
            <person name="Zelazny A."/>
            <person name="Gallin J.I."/>
            <person name="Holland S.M."/>
        </authorList>
    </citation>
    <scope>NUCLEOTIDE SEQUENCE [LARGE SCALE GENOMIC DNA]</scope>
    <source>
        <strain evidence="3">NIH9.1</strain>
    </source>
</reference>
<dbReference type="EMBL" id="CP018191">
    <property type="protein sequence ID" value="APH54643.1"/>
    <property type="molecule type" value="Genomic_DNA"/>
</dbReference>
<gene>
    <name evidence="2" type="ORF">GbCGDNIH9_1343</name>
</gene>
<sequence length="261" mass="27900">MACNRSSGKRNFTSIRQGHLQASPKSADIGHYHGAAVMPSLRYIIPAARAICITLPAISVMVTAAPARAQPATDRSSLPTFAITFAEFKTAFNNQAQADRPDHASASPSGSLKRCRHITNGISCLIRNRDGDAPPPPIEPTSRIKLPPGRVPQQLRLEAGLNHDGRIETLRILGDRAEPTDQANFVAAVENAAQVWDKQDGLPPQSALFDEALGLNRTDEAPDIGKPRILARPYAKITCMASALSANAGVACTFDPPDQSP</sequence>
<evidence type="ECO:0000256" key="1">
    <source>
        <dbReference type="SAM" id="MobiDB-lite"/>
    </source>
</evidence>
<organism evidence="2 3">
    <name type="scientific">Granulibacter bethesdensis</name>
    <dbReference type="NCBI Taxonomy" id="364410"/>
    <lineage>
        <taxon>Bacteria</taxon>
        <taxon>Pseudomonadati</taxon>
        <taxon>Pseudomonadota</taxon>
        <taxon>Alphaproteobacteria</taxon>
        <taxon>Acetobacterales</taxon>
        <taxon>Acetobacteraceae</taxon>
        <taxon>Granulibacter</taxon>
    </lineage>
</organism>
<dbReference type="AlphaFoldDB" id="A0AAC9KC71"/>
<protein>
    <submittedName>
        <fullName evidence="2">Uncharacterized protein</fullName>
    </submittedName>
</protein>
<evidence type="ECO:0000313" key="3">
    <source>
        <dbReference type="Proteomes" id="UP000182373"/>
    </source>
</evidence>
<feature type="region of interest" description="Disordered" evidence="1">
    <location>
        <begin position="126"/>
        <end position="148"/>
    </location>
</feature>
<dbReference type="Proteomes" id="UP000182373">
    <property type="component" value="Chromosome"/>
</dbReference>
<proteinExistence type="predicted"/>